<dbReference type="HOGENOM" id="CLU_2951036_0_0_11"/>
<feature type="chain" id="PRO_5038585815" description="Secreted protein" evidence="1">
    <location>
        <begin position="22"/>
        <end position="59"/>
    </location>
</feature>
<dbReference type="AlphaFoldDB" id="C5EBD1"/>
<proteinExistence type="predicted"/>
<evidence type="ECO:0000313" key="2">
    <source>
        <dbReference type="EMBL" id="EEQ55325.1"/>
    </source>
</evidence>
<evidence type="ECO:0000256" key="1">
    <source>
        <dbReference type="SAM" id="SignalP"/>
    </source>
</evidence>
<keyword evidence="1" id="KW-0732">Signal</keyword>
<name>C5EBD1_BIFLI</name>
<evidence type="ECO:0008006" key="3">
    <source>
        <dbReference type="Google" id="ProtNLM"/>
    </source>
</evidence>
<gene>
    <name evidence="2" type="ORF">BLIG_01649</name>
</gene>
<dbReference type="EMBL" id="DS990240">
    <property type="protein sequence ID" value="EEQ55325.1"/>
    <property type="molecule type" value="Genomic_DNA"/>
</dbReference>
<accession>C5EBD1</accession>
<sequence length="59" mass="6752">MVFAVFSCPASLSLRCCLLFANGLRALAVHLDLFFRHCRAWLLEAGDWSVTVWFLAYRS</sequence>
<dbReference type="Proteomes" id="UP000005084">
    <property type="component" value="Unassembled WGS sequence"/>
</dbReference>
<feature type="signal peptide" evidence="1">
    <location>
        <begin position="1"/>
        <end position="21"/>
    </location>
</feature>
<protein>
    <recommendedName>
        <fullName evidence="3">Secreted protein</fullName>
    </recommendedName>
</protein>
<organism evidence="2">
    <name type="scientific">Bifidobacterium longum subsp. infantis CCUG 52486</name>
    <dbReference type="NCBI Taxonomy" id="537937"/>
    <lineage>
        <taxon>Bacteria</taxon>
        <taxon>Bacillati</taxon>
        <taxon>Actinomycetota</taxon>
        <taxon>Actinomycetes</taxon>
        <taxon>Bifidobacteriales</taxon>
        <taxon>Bifidobacteriaceae</taxon>
        <taxon>Bifidobacterium</taxon>
    </lineage>
</organism>
<reference evidence="2" key="1">
    <citation type="submission" date="2008-08" db="EMBL/GenBank/DDBJ databases">
        <title>Annotation of Bifidobacterium longum subsp. infantis CCUG 52486.</title>
        <authorList>
            <consortium name="The Broad Institute Genome Sequencing Platform"/>
            <person name="Gougoulias C."/>
            <person name="Tuohy K.M."/>
            <person name="Gibson G.R."/>
            <person name="Ward D."/>
            <person name="Mehta T."/>
            <person name="Young S."/>
            <person name="Jaffe D."/>
            <person name="Gnerre S."/>
            <person name="Berlin A."/>
            <person name="Heiman D."/>
            <person name="Hepburn T."/>
            <person name="Shea T."/>
            <person name="Sykes S."/>
            <person name="Alvarado L."/>
            <person name="Kodira C."/>
            <person name="Borodovsky M."/>
            <person name="Lander E."/>
            <person name="Galagan J."/>
            <person name="Nusbaum C."/>
            <person name="Birren B."/>
        </authorList>
    </citation>
    <scope>NUCLEOTIDE SEQUENCE [LARGE SCALE GENOMIC DNA]</scope>
    <source>
        <strain evidence="2">CCUG 52486</strain>
    </source>
</reference>